<accession>A0A9D4WRA1</accession>
<dbReference type="InterPro" id="IPR016305">
    <property type="entry name" value="Mannose-6-P_Isomerase"/>
</dbReference>
<dbReference type="GO" id="GO:0005829">
    <property type="term" value="C:cytosol"/>
    <property type="evidence" value="ECO:0007669"/>
    <property type="project" value="TreeGrafter"/>
</dbReference>
<dbReference type="GO" id="GO:0009298">
    <property type="term" value="P:GDP-mannose biosynthetic process"/>
    <property type="evidence" value="ECO:0007669"/>
    <property type="project" value="InterPro"/>
</dbReference>
<feature type="domain" description="Phosphomannose isomerase type I catalytic" evidence="1">
    <location>
        <begin position="15"/>
        <end position="89"/>
    </location>
</feature>
<dbReference type="Gene3D" id="2.60.120.10">
    <property type="entry name" value="Jelly Rolls"/>
    <property type="match status" value="1"/>
</dbReference>
<dbReference type="SUPFAM" id="SSF51182">
    <property type="entry name" value="RmlC-like cupins"/>
    <property type="match status" value="1"/>
</dbReference>
<evidence type="ECO:0000313" key="3">
    <source>
        <dbReference type="Proteomes" id="UP001058974"/>
    </source>
</evidence>
<dbReference type="AlphaFoldDB" id="A0A9D4WRA1"/>
<evidence type="ECO:0000313" key="2">
    <source>
        <dbReference type="EMBL" id="KAI5407051.1"/>
    </source>
</evidence>
<dbReference type="GO" id="GO:0004476">
    <property type="term" value="F:mannose-6-phosphate isomerase activity"/>
    <property type="evidence" value="ECO:0007669"/>
    <property type="project" value="InterPro"/>
</dbReference>
<dbReference type="Proteomes" id="UP001058974">
    <property type="component" value="Chromosome 5"/>
</dbReference>
<dbReference type="Gramene" id="Psat05G0334800-T1">
    <property type="protein sequence ID" value="KAI5407051.1"/>
    <property type="gene ID" value="KIW84_053348"/>
</dbReference>
<organism evidence="2 3">
    <name type="scientific">Pisum sativum</name>
    <name type="common">Garden pea</name>
    <name type="synonym">Lathyrus oleraceus</name>
    <dbReference type="NCBI Taxonomy" id="3888"/>
    <lineage>
        <taxon>Eukaryota</taxon>
        <taxon>Viridiplantae</taxon>
        <taxon>Streptophyta</taxon>
        <taxon>Embryophyta</taxon>
        <taxon>Tracheophyta</taxon>
        <taxon>Spermatophyta</taxon>
        <taxon>Magnoliopsida</taxon>
        <taxon>eudicotyledons</taxon>
        <taxon>Gunneridae</taxon>
        <taxon>Pentapetalae</taxon>
        <taxon>rosids</taxon>
        <taxon>fabids</taxon>
        <taxon>Fabales</taxon>
        <taxon>Fabaceae</taxon>
        <taxon>Papilionoideae</taxon>
        <taxon>50 kb inversion clade</taxon>
        <taxon>NPAAA clade</taxon>
        <taxon>Hologalegina</taxon>
        <taxon>IRL clade</taxon>
        <taxon>Fabeae</taxon>
        <taxon>Lathyrus</taxon>
    </lineage>
</organism>
<dbReference type="InterPro" id="IPR011051">
    <property type="entry name" value="RmlC_Cupin_sf"/>
</dbReference>
<protein>
    <recommendedName>
        <fullName evidence="1">Phosphomannose isomerase type I catalytic domain-containing protein</fullName>
    </recommendedName>
</protein>
<sequence>MLQNPELSSGFQFSPTKPCVELCTGTHDSGHSYLVSNDGDGSLTLKVWIFSNPDLFGDKVAQKWDSDLPFLFKVLCGFATLKDLKVVIHNVPEVVDLISDVNADLVLQTSMENEVRLLTEKELSVLRLENQYLSDIGVIVAFFLNHVKLNPGETLFLGANEPHAYLSGKCVECMTASDNVV</sequence>
<dbReference type="InterPro" id="IPR046457">
    <property type="entry name" value="PMI_typeI_cat"/>
</dbReference>
<keyword evidence="3" id="KW-1185">Reference proteome</keyword>
<dbReference type="EMBL" id="JAMSHJ010000005">
    <property type="protein sequence ID" value="KAI5407051.1"/>
    <property type="molecule type" value="Genomic_DNA"/>
</dbReference>
<gene>
    <name evidence="2" type="ORF">KIW84_053348</name>
</gene>
<dbReference type="GO" id="GO:0008270">
    <property type="term" value="F:zinc ion binding"/>
    <property type="evidence" value="ECO:0007669"/>
    <property type="project" value="InterPro"/>
</dbReference>
<dbReference type="PANTHER" id="PTHR10309">
    <property type="entry name" value="MANNOSE-6-PHOSPHATE ISOMERASE"/>
    <property type="match status" value="1"/>
</dbReference>
<dbReference type="Pfam" id="PF20511">
    <property type="entry name" value="PMI_typeI_cat"/>
    <property type="match status" value="1"/>
</dbReference>
<dbReference type="PANTHER" id="PTHR10309:SF0">
    <property type="entry name" value="MANNOSE-6-PHOSPHATE ISOMERASE"/>
    <property type="match status" value="1"/>
</dbReference>
<evidence type="ECO:0000259" key="1">
    <source>
        <dbReference type="Pfam" id="PF20511"/>
    </source>
</evidence>
<proteinExistence type="predicted"/>
<comment type="caution">
    <text evidence="2">The sequence shown here is derived from an EMBL/GenBank/DDBJ whole genome shotgun (WGS) entry which is preliminary data.</text>
</comment>
<reference evidence="2 3" key="1">
    <citation type="journal article" date="2022" name="Nat. Genet.">
        <title>Improved pea reference genome and pan-genome highlight genomic features and evolutionary characteristics.</title>
        <authorList>
            <person name="Yang T."/>
            <person name="Liu R."/>
            <person name="Luo Y."/>
            <person name="Hu S."/>
            <person name="Wang D."/>
            <person name="Wang C."/>
            <person name="Pandey M.K."/>
            <person name="Ge S."/>
            <person name="Xu Q."/>
            <person name="Li N."/>
            <person name="Li G."/>
            <person name="Huang Y."/>
            <person name="Saxena R.K."/>
            <person name="Ji Y."/>
            <person name="Li M."/>
            <person name="Yan X."/>
            <person name="He Y."/>
            <person name="Liu Y."/>
            <person name="Wang X."/>
            <person name="Xiang C."/>
            <person name="Varshney R.K."/>
            <person name="Ding H."/>
            <person name="Gao S."/>
            <person name="Zong X."/>
        </authorList>
    </citation>
    <scope>NUCLEOTIDE SEQUENCE [LARGE SCALE GENOMIC DNA]</scope>
    <source>
        <strain evidence="2 3">cv. Zhongwan 6</strain>
    </source>
</reference>
<dbReference type="InterPro" id="IPR014710">
    <property type="entry name" value="RmlC-like_jellyroll"/>
</dbReference>
<name>A0A9D4WRA1_PEA</name>